<sequence length="148" mass="16760">MSNEYNKSIPSHTPLDGLLSERTIRILAKNGVDSVEAVRQAYPLGLLRMHGIGMLRLRRIEMALFPGQRYEPGFAAPAIRYAYDSSLNGKLPLVTVRALARAGIKTPEQLREAYPRQLLKIRTIGTGTLREIERVFFPEQRSTPKEDR</sequence>
<dbReference type="RefSeq" id="WP_260719025.1">
    <property type="nucleotide sequence ID" value="NZ_CP104377.1"/>
</dbReference>
<organism evidence="1 2">
    <name type="scientific">Comamonas squillarum</name>
    <dbReference type="NCBI Taxonomy" id="2977320"/>
    <lineage>
        <taxon>Bacteria</taxon>
        <taxon>Pseudomonadati</taxon>
        <taxon>Pseudomonadota</taxon>
        <taxon>Betaproteobacteria</taxon>
        <taxon>Burkholderiales</taxon>
        <taxon>Comamonadaceae</taxon>
        <taxon>Comamonas</taxon>
    </lineage>
</organism>
<protein>
    <recommendedName>
        <fullName evidence="3">RNA polymerase alpha subunit C-terminal domain-containing protein</fullName>
    </recommendedName>
</protein>
<dbReference type="Gene3D" id="1.10.150.20">
    <property type="entry name" value="5' to 3' exonuclease, C-terminal subdomain"/>
    <property type="match status" value="1"/>
</dbReference>
<dbReference type="EMBL" id="CP104377">
    <property type="protein sequence ID" value="UXC18365.1"/>
    <property type="molecule type" value="Genomic_DNA"/>
</dbReference>
<reference evidence="1" key="1">
    <citation type="submission" date="2022-09" db="EMBL/GenBank/DDBJ databases">
        <title>Bacterial diversity in gut of crayfish and pufferfish.</title>
        <authorList>
            <person name="Huang Y."/>
        </authorList>
    </citation>
    <scope>NUCLEOTIDE SEQUENCE</scope>
    <source>
        <strain evidence="1">PR12</strain>
    </source>
</reference>
<name>A0ABY6A059_9BURK</name>
<keyword evidence="2" id="KW-1185">Reference proteome</keyword>
<accession>A0ABY6A059</accession>
<dbReference type="Proteomes" id="UP001058290">
    <property type="component" value="Chromosome"/>
</dbReference>
<evidence type="ECO:0000313" key="2">
    <source>
        <dbReference type="Proteomes" id="UP001058290"/>
    </source>
</evidence>
<evidence type="ECO:0000313" key="1">
    <source>
        <dbReference type="EMBL" id="UXC18365.1"/>
    </source>
</evidence>
<proteinExistence type="predicted"/>
<gene>
    <name evidence="1" type="ORF">N4T19_22230</name>
</gene>
<evidence type="ECO:0008006" key="3">
    <source>
        <dbReference type="Google" id="ProtNLM"/>
    </source>
</evidence>
<dbReference type="SUPFAM" id="SSF47789">
    <property type="entry name" value="C-terminal domain of RNA polymerase alpha subunit"/>
    <property type="match status" value="1"/>
</dbReference>